<gene>
    <name evidence="15" type="primary">dmpP</name>
    <name evidence="15" type="ORF">NCTC8185_00698</name>
</gene>
<dbReference type="Proteomes" id="UP000254076">
    <property type="component" value="Unassembled WGS sequence"/>
</dbReference>
<evidence type="ECO:0000256" key="12">
    <source>
        <dbReference type="ARBA" id="ARBA00023136"/>
    </source>
</evidence>
<protein>
    <submittedName>
        <fullName evidence="15">Oxidoreductase, putative</fullName>
        <ecNumber evidence="15">1.14.13.7</ecNumber>
    </submittedName>
</protein>
<name>A0A8B4RAP6_STRAG</name>
<dbReference type="Pfam" id="PF08022">
    <property type="entry name" value="FAD_binding_8"/>
    <property type="match status" value="1"/>
</dbReference>
<dbReference type="GO" id="GO:0016020">
    <property type="term" value="C:membrane"/>
    <property type="evidence" value="ECO:0007669"/>
    <property type="project" value="UniProtKB-SubCell"/>
</dbReference>
<dbReference type="Gene3D" id="3.40.50.80">
    <property type="entry name" value="Nucleotide-binding domain of ferredoxin-NADP reductase (FNR) module"/>
    <property type="match status" value="1"/>
</dbReference>
<evidence type="ECO:0000256" key="8">
    <source>
        <dbReference type="ARBA" id="ARBA00022989"/>
    </source>
</evidence>
<dbReference type="AlphaFoldDB" id="A0A8B4RAP6"/>
<keyword evidence="5" id="KW-0001">2Fe-2S</keyword>
<dbReference type="Pfam" id="PF01794">
    <property type="entry name" value="Ferric_reduct"/>
    <property type="match status" value="1"/>
</dbReference>
<dbReference type="Pfam" id="PF00175">
    <property type="entry name" value="NAD_binding_1"/>
    <property type="match status" value="1"/>
</dbReference>
<evidence type="ECO:0000256" key="5">
    <source>
        <dbReference type="ARBA" id="ARBA00022714"/>
    </source>
</evidence>
<dbReference type="PRINTS" id="PR00409">
    <property type="entry name" value="PHDIOXRDTASE"/>
</dbReference>
<evidence type="ECO:0000256" key="3">
    <source>
        <dbReference type="ARBA" id="ARBA00022630"/>
    </source>
</evidence>
<evidence type="ECO:0000256" key="13">
    <source>
        <dbReference type="SAM" id="Phobius"/>
    </source>
</evidence>
<dbReference type="PROSITE" id="PS51384">
    <property type="entry name" value="FAD_FR"/>
    <property type="match status" value="1"/>
</dbReference>
<dbReference type="InterPro" id="IPR017938">
    <property type="entry name" value="Riboflavin_synthase-like_b-brl"/>
</dbReference>
<feature type="transmembrane region" description="Helical" evidence="13">
    <location>
        <begin position="122"/>
        <end position="142"/>
    </location>
</feature>
<keyword evidence="9 15" id="KW-0560">Oxidoreductase</keyword>
<dbReference type="GO" id="GO:0018662">
    <property type="term" value="F:phenol 2-monooxygenase activity"/>
    <property type="evidence" value="ECO:0007669"/>
    <property type="project" value="UniProtKB-EC"/>
</dbReference>
<dbReference type="EC" id="1.14.13.7" evidence="15"/>
<keyword evidence="11" id="KW-0411">Iron-sulfur</keyword>
<evidence type="ECO:0000259" key="14">
    <source>
        <dbReference type="PROSITE" id="PS51384"/>
    </source>
</evidence>
<dbReference type="GO" id="GO:0051537">
    <property type="term" value="F:2 iron, 2 sulfur cluster binding"/>
    <property type="evidence" value="ECO:0007669"/>
    <property type="project" value="UniProtKB-KW"/>
</dbReference>
<reference evidence="15 16" key="1">
    <citation type="submission" date="2018-06" db="EMBL/GenBank/DDBJ databases">
        <authorList>
            <consortium name="Pathogen Informatics"/>
            <person name="Doyle S."/>
        </authorList>
    </citation>
    <scope>NUCLEOTIDE SEQUENCE [LARGE SCALE GENOMIC DNA]</scope>
    <source>
        <strain evidence="15 16">NCTC8185</strain>
    </source>
</reference>
<dbReference type="CDD" id="cd06198">
    <property type="entry name" value="FNR_like_3"/>
    <property type="match status" value="1"/>
</dbReference>
<organism evidence="15 16">
    <name type="scientific">Streptococcus agalactiae</name>
    <dbReference type="NCBI Taxonomy" id="1311"/>
    <lineage>
        <taxon>Bacteria</taxon>
        <taxon>Bacillati</taxon>
        <taxon>Bacillota</taxon>
        <taxon>Bacilli</taxon>
        <taxon>Lactobacillales</taxon>
        <taxon>Streptococcaceae</taxon>
        <taxon>Streptococcus</taxon>
    </lineage>
</organism>
<comment type="cofactor">
    <cofactor evidence="1">
        <name>FAD</name>
        <dbReference type="ChEBI" id="CHEBI:57692"/>
    </cofactor>
</comment>
<dbReference type="EMBL" id="UHEQ01000004">
    <property type="protein sequence ID" value="SUN13497.1"/>
    <property type="molecule type" value="Genomic_DNA"/>
</dbReference>
<evidence type="ECO:0000256" key="1">
    <source>
        <dbReference type="ARBA" id="ARBA00001974"/>
    </source>
</evidence>
<sequence>MTSLSLTFLLSTKFRILESYFQGIENMYFYHKVMAVFSMILLLLHKIGLGQGGHGSEFAKTIGSAGLYLFLSIVFVAYFGNFLKYEIWRFIHRFVYLAYILGLVHTFMILGDRILGNTLLSLIVLGYAVIGVISGFYIIFLYSRMRFRRVGYVQKVTHLNHDTTEIEITMKRPYRYDYGQFTFLKIYQAGFESAAHPFSISGGHDRVIFLTVKASGDYTKSIYKQLKVGTKIALDRAYGHMLFDKDKKEQVWIAGGIGITPFISFIRENSILTKRVDFFYTFSNQDNLIYQDMLESYAKANPNFKLHLNNSSLQGRLDFSQSVFEGQPTIFMCGPTSMTSTYAKVFRQKDAKSRLVYEGFSFRDSWLSIFLLKTFDKVYSNLIK</sequence>
<feature type="domain" description="FAD-binding FR-type" evidence="14">
    <location>
        <begin position="146"/>
        <end position="244"/>
    </location>
</feature>
<dbReference type="InterPro" id="IPR017927">
    <property type="entry name" value="FAD-bd_FR_type"/>
</dbReference>
<evidence type="ECO:0000256" key="2">
    <source>
        <dbReference type="ARBA" id="ARBA00004141"/>
    </source>
</evidence>
<evidence type="ECO:0000256" key="11">
    <source>
        <dbReference type="ARBA" id="ARBA00023014"/>
    </source>
</evidence>
<keyword evidence="10" id="KW-0408">Iron</keyword>
<dbReference type="InterPro" id="IPR039261">
    <property type="entry name" value="FNR_nucleotide-bd"/>
</dbReference>
<dbReference type="InterPro" id="IPR013130">
    <property type="entry name" value="Fe3_Rdtase_TM_dom"/>
</dbReference>
<evidence type="ECO:0000256" key="7">
    <source>
        <dbReference type="ARBA" id="ARBA00022827"/>
    </source>
</evidence>
<evidence type="ECO:0000313" key="16">
    <source>
        <dbReference type="Proteomes" id="UP000254076"/>
    </source>
</evidence>
<evidence type="ECO:0000256" key="10">
    <source>
        <dbReference type="ARBA" id="ARBA00023004"/>
    </source>
</evidence>
<dbReference type="InterPro" id="IPR001433">
    <property type="entry name" value="OxRdtase_FAD/NAD-bd"/>
</dbReference>
<evidence type="ECO:0000256" key="9">
    <source>
        <dbReference type="ARBA" id="ARBA00023002"/>
    </source>
</evidence>
<comment type="caution">
    <text evidence="15">The sequence shown here is derived from an EMBL/GenBank/DDBJ whole genome shotgun (WGS) entry which is preliminary data.</text>
</comment>
<keyword evidence="6" id="KW-0479">Metal-binding</keyword>
<dbReference type="PANTHER" id="PTHR47354">
    <property type="entry name" value="NADH OXIDOREDUCTASE HCR"/>
    <property type="match status" value="1"/>
</dbReference>
<dbReference type="Gene3D" id="2.40.30.10">
    <property type="entry name" value="Translation factors"/>
    <property type="match status" value="1"/>
</dbReference>
<dbReference type="GO" id="GO:0046872">
    <property type="term" value="F:metal ion binding"/>
    <property type="evidence" value="ECO:0007669"/>
    <property type="project" value="UniProtKB-KW"/>
</dbReference>
<keyword evidence="3" id="KW-0285">Flavoprotein</keyword>
<dbReference type="GO" id="GO:0050660">
    <property type="term" value="F:flavin adenine dinucleotide binding"/>
    <property type="evidence" value="ECO:0007669"/>
    <property type="project" value="TreeGrafter"/>
</dbReference>
<dbReference type="InterPro" id="IPR013112">
    <property type="entry name" value="FAD-bd_8"/>
</dbReference>
<keyword evidence="12 13" id="KW-0472">Membrane</keyword>
<evidence type="ECO:0000313" key="15">
    <source>
        <dbReference type="EMBL" id="SUN13497.1"/>
    </source>
</evidence>
<accession>A0A8B4RAP6</accession>
<proteinExistence type="predicted"/>
<feature type="transmembrane region" description="Helical" evidence="13">
    <location>
        <begin position="90"/>
        <end position="110"/>
    </location>
</feature>
<dbReference type="PANTHER" id="PTHR47354:SF8">
    <property type="entry name" value="1,2-PHENYLACETYL-COA EPOXIDASE, SUBUNIT E"/>
    <property type="match status" value="1"/>
</dbReference>
<comment type="subcellular location">
    <subcellularLocation>
        <location evidence="2">Membrane</location>
        <topology evidence="2">Multi-pass membrane protein</topology>
    </subcellularLocation>
</comment>
<feature type="transmembrane region" description="Helical" evidence="13">
    <location>
        <begin position="65"/>
        <end position="83"/>
    </location>
</feature>
<dbReference type="SUPFAM" id="SSF52343">
    <property type="entry name" value="Ferredoxin reductase-like, C-terminal NADP-linked domain"/>
    <property type="match status" value="1"/>
</dbReference>
<evidence type="ECO:0000256" key="6">
    <source>
        <dbReference type="ARBA" id="ARBA00022723"/>
    </source>
</evidence>
<evidence type="ECO:0000256" key="4">
    <source>
        <dbReference type="ARBA" id="ARBA00022692"/>
    </source>
</evidence>
<dbReference type="SUPFAM" id="SSF63380">
    <property type="entry name" value="Riboflavin synthase domain-like"/>
    <property type="match status" value="1"/>
</dbReference>
<dbReference type="InterPro" id="IPR050415">
    <property type="entry name" value="MRET"/>
</dbReference>
<feature type="transmembrane region" description="Helical" evidence="13">
    <location>
        <begin position="27"/>
        <end position="45"/>
    </location>
</feature>
<keyword evidence="8 13" id="KW-1133">Transmembrane helix</keyword>
<keyword evidence="4 13" id="KW-0812">Transmembrane</keyword>
<keyword evidence="7" id="KW-0274">FAD</keyword>